<feature type="compositionally biased region" description="Basic residues" evidence="1">
    <location>
        <begin position="62"/>
        <end position="72"/>
    </location>
</feature>
<evidence type="ECO:0000313" key="2">
    <source>
        <dbReference type="EMBL" id="TBU62314.1"/>
    </source>
</evidence>
<evidence type="ECO:0000313" key="3">
    <source>
        <dbReference type="Proteomes" id="UP000292082"/>
    </source>
</evidence>
<evidence type="ECO:0000256" key="1">
    <source>
        <dbReference type="SAM" id="MobiDB-lite"/>
    </source>
</evidence>
<reference evidence="2 3" key="1">
    <citation type="submission" date="2019-01" db="EMBL/GenBank/DDBJ databases">
        <title>Draft genome sequences of three monokaryotic isolates of the white-rot basidiomycete fungus Dichomitus squalens.</title>
        <authorList>
            <consortium name="DOE Joint Genome Institute"/>
            <person name="Lopez S.C."/>
            <person name="Andreopoulos B."/>
            <person name="Pangilinan J."/>
            <person name="Lipzen A."/>
            <person name="Riley R."/>
            <person name="Ahrendt S."/>
            <person name="Ng V."/>
            <person name="Barry K."/>
            <person name="Daum C."/>
            <person name="Grigoriev I.V."/>
            <person name="Hilden K.S."/>
            <person name="Makela M.R."/>
            <person name="de Vries R.P."/>
        </authorList>
    </citation>
    <scope>NUCLEOTIDE SEQUENCE [LARGE SCALE GENOMIC DNA]</scope>
    <source>
        <strain evidence="2 3">CBS 464.89</strain>
    </source>
</reference>
<name>A0A4Q9Q6S6_9APHY</name>
<dbReference type="Proteomes" id="UP000292082">
    <property type="component" value="Unassembled WGS sequence"/>
</dbReference>
<protein>
    <submittedName>
        <fullName evidence="2">Uncharacterized protein</fullName>
    </submittedName>
</protein>
<dbReference type="EMBL" id="ML145094">
    <property type="protein sequence ID" value="TBU62314.1"/>
    <property type="molecule type" value="Genomic_DNA"/>
</dbReference>
<keyword evidence="3" id="KW-1185">Reference proteome</keyword>
<sequence>MAPHRSARTVGNALMLMLTFISRRWLSLISTFLLRRNDMMQPLRLVYNNSGPVSRRRVVVKPKQHVSPHHPPRQFGLHASMPTSR</sequence>
<dbReference type="AlphaFoldDB" id="A0A4Q9Q6S6"/>
<organism evidence="2 3">
    <name type="scientific">Dichomitus squalens</name>
    <dbReference type="NCBI Taxonomy" id="114155"/>
    <lineage>
        <taxon>Eukaryota</taxon>
        <taxon>Fungi</taxon>
        <taxon>Dikarya</taxon>
        <taxon>Basidiomycota</taxon>
        <taxon>Agaricomycotina</taxon>
        <taxon>Agaricomycetes</taxon>
        <taxon>Polyporales</taxon>
        <taxon>Polyporaceae</taxon>
        <taxon>Dichomitus</taxon>
    </lineage>
</organism>
<accession>A0A4Q9Q6S6</accession>
<feature type="region of interest" description="Disordered" evidence="1">
    <location>
        <begin position="62"/>
        <end position="85"/>
    </location>
</feature>
<gene>
    <name evidence="2" type="ORF">BD310DRAFT_91422</name>
</gene>
<proteinExistence type="predicted"/>